<protein>
    <submittedName>
        <fullName evidence="1">Uncharacterized protein</fullName>
    </submittedName>
</protein>
<dbReference type="Proteomes" id="UP000886998">
    <property type="component" value="Unassembled WGS sequence"/>
</dbReference>
<comment type="caution">
    <text evidence="1">The sequence shown here is derived from an EMBL/GenBank/DDBJ whole genome shotgun (WGS) entry which is preliminary data.</text>
</comment>
<sequence>MEHSVLLFREVQLYAPDVYRHILHIIRPHRIESIIRLFGDHLKRNVSDLNIFNTHRVNIPQFLLRFVQVSRKNFPEPGDAFGIQLTCRITKNDTQSTLDSKHLGFHEQCVQYNVVKSLQYEIHLFFTPSHIFELATKRTFSSVLVQQYTIAELLHCIPDAGYLERGSPFSKCRNRQGHYFYISTFKYILVKDKHLIRIIYCFLRDLNYLLRYLDVTRIVVRTSSTCFKNAVSCVIFPTSCNWCGSNSLATNAISSPFVNINASRGNPSL</sequence>
<dbReference type="AlphaFoldDB" id="A0A8X7BQT9"/>
<evidence type="ECO:0000313" key="1">
    <source>
        <dbReference type="EMBL" id="GFY38824.1"/>
    </source>
</evidence>
<accession>A0A8X7BQT9</accession>
<organism evidence="1 2">
    <name type="scientific">Trichonephila inaurata madagascariensis</name>
    <dbReference type="NCBI Taxonomy" id="2747483"/>
    <lineage>
        <taxon>Eukaryota</taxon>
        <taxon>Metazoa</taxon>
        <taxon>Ecdysozoa</taxon>
        <taxon>Arthropoda</taxon>
        <taxon>Chelicerata</taxon>
        <taxon>Arachnida</taxon>
        <taxon>Araneae</taxon>
        <taxon>Araneomorphae</taxon>
        <taxon>Entelegynae</taxon>
        <taxon>Araneoidea</taxon>
        <taxon>Nephilidae</taxon>
        <taxon>Trichonephila</taxon>
        <taxon>Trichonephila inaurata</taxon>
    </lineage>
</organism>
<gene>
    <name evidence="1" type="primary">AVEN_34098_1</name>
    <name evidence="1" type="ORF">TNIN_3491</name>
</gene>
<proteinExistence type="predicted"/>
<dbReference type="EMBL" id="BMAV01001087">
    <property type="protein sequence ID" value="GFY38824.1"/>
    <property type="molecule type" value="Genomic_DNA"/>
</dbReference>
<keyword evidence="2" id="KW-1185">Reference proteome</keyword>
<dbReference type="OrthoDB" id="6419573at2759"/>
<reference evidence="1" key="1">
    <citation type="submission" date="2020-08" db="EMBL/GenBank/DDBJ databases">
        <title>Multicomponent nature underlies the extraordinary mechanical properties of spider dragline silk.</title>
        <authorList>
            <person name="Kono N."/>
            <person name="Nakamura H."/>
            <person name="Mori M."/>
            <person name="Yoshida Y."/>
            <person name="Ohtoshi R."/>
            <person name="Malay A.D."/>
            <person name="Moran D.A.P."/>
            <person name="Tomita M."/>
            <person name="Numata K."/>
            <person name="Arakawa K."/>
        </authorList>
    </citation>
    <scope>NUCLEOTIDE SEQUENCE</scope>
</reference>
<evidence type="ECO:0000313" key="2">
    <source>
        <dbReference type="Proteomes" id="UP000886998"/>
    </source>
</evidence>
<name>A0A8X7BQT9_9ARAC</name>